<dbReference type="Gene3D" id="3.40.630.30">
    <property type="match status" value="1"/>
</dbReference>
<dbReference type="STRING" id="1302690.BUE76_06580"/>
<dbReference type="Proteomes" id="UP000184368">
    <property type="component" value="Unassembled WGS sequence"/>
</dbReference>
<dbReference type="PANTHER" id="PTHR43792:SF9">
    <property type="entry name" value="RIBOSOMAL-PROTEIN-ALANINE ACETYLTRANSFERASE"/>
    <property type="match status" value="1"/>
</dbReference>
<dbReference type="AlphaFoldDB" id="A0A1M4WW40"/>
<proteinExistence type="predicted"/>
<sequence>MLDRFPLLQTERLNLVEIKQAHLGDIFRLFSDEQVTRFYNVATLNKAEEAQKYVDWFCSRFKEKAGIRWGIAVKGEDRIIGTIGFNNFTKKHRANLGYDLQSEYWNRGYATEAIKAVTAFGFKELEVNRIEAEVMQGNTQSESVLLKSGFTKEGILRAWMYWDNKHYDMSMFSLLQSDVLGHR</sequence>
<evidence type="ECO:0000259" key="1">
    <source>
        <dbReference type="PROSITE" id="PS51186"/>
    </source>
</evidence>
<organism evidence="2 3">
    <name type="scientific">Cnuella takakiae</name>
    <dbReference type="NCBI Taxonomy" id="1302690"/>
    <lineage>
        <taxon>Bacteria</taxon>
        <taxon>Pseudomonadati</taxon>
        <taxon>Bacteroidota</taxon>
        <taxon>Chitinophagia</taxon>
        <taxon>Chitinophagales</taxon>
        <taxon>Chitinophagaceae</taxon>
        <taxon>Cnuella</taxon>
    </lineage>
</organism>
<keyword evidence="3" id="KW-1185">Reference proteome</keyword>
<dbReference type="SUPFAM" id="SSF55729">
    <property type="entry name" value="Acyl-CoA N-acyltransferases (Nat)"/>
    <property type="match status" value="1"/>
</dbReference>
<name>A0A1M4WW40_9BACT</name>
<dbReference type="InterPro" id="IPR051531">
    <property type="entry name" value="N-acetyltransferase"/>
</dbReference>
<dbReference type="InterPro" id="IPR000182">
    <property type="entry name" value="GNAT_dom"/>
</dbReference>
<dbReference type="RefSeq" id="WP_073040665.1">
    <property type="nucleotide sequence ID" value="NZ_FQUO01000003.1"/>
</dbReference>
<keyword evidence="2" id="KW-0808">Transferase</keyword>
<evidence type="ECO:0000313" key="2">
    <source>
        <dbReference type="EMBL" id="SHE85446.1"/>
    </source>
</evidence>
<reference evidence="2 3" key="1">
    <citation type="submission" date="2016-11" db="EMBL/GenBank/DDBJ databases">
        <authorList>
            <person name="Jaros S."/>
            <person name="Januszkiewicz K."/>
            <person name="Wedrychowicz H."/>
        </authorList>
    </citation>
    <scope>NUCLEOTIDE SEQUENCE [LARGE SCALE GENOMIC DNA]</scope>
    <source>
        <strain evidence="2 3">DSM 26897</strain>
    </source>
</reference>
<dbReference type="PANTHER" id="PTHR43792">
    <property type="entry name" value="GNAT FAMILY, PUTATIVE (AFU_ORTHOLOGUE AFUA_3G00765)-RELATED-RELATED"/>
    <property type="match status" value="1"/>
</dbReference>
<dbReference type="OrthoDB" id="9811523at2"/>
<dbReference type="GO" id="GO:0005737">
    <property type="term" value="C:cytoplasm"/>
    <property type="evidence" value="ECO:0007669"/>
    <property type="project" value="TreeGrafter"/>
</dbReference>
<protein>
    <submittedName>
        <fullName evidence="2">Ribosomal-protein-alanine N-acetyltransferase</fullName>
    </submittedName>
</protein>
<dbReference type="PROSITE" id="PS51186">
    <property type="entry name" value="GNAT"/>
    <property type="match status" value="1"/>
</dbReference>
<dbReference type="GO" id="GO:0008999">
    <property type="term" value="F:protein-N-terminal-alanine acetyltransferase activity"/>
    <property type="evidence" value="ECO:0007669"/>
    <property type="project" value="TreeGrafter"/>
</dbReference>
<gene>
    <name evidence="2" type="ORF">SAMN05444008_103163</name>
</gene>
<dbReference type="InterPro" id="IPR016181">
    <property type="entry name" value="Acyl_CoA_acyltransferase"/>
</dbReference>
<feature type="domain" description="N-acetyltransferase" evidence="1">
    <location>
        <begin position="25"/>
        <end position="174"/>
    </location>
</feature>
<dbReference type="EMBL" id="FQUO01000003">
    <property type="protein sequence ID" value="SHE85446.1"/>
    <property type="molecule type" value="Genomic_DNA"/>
</dbReference>
<evidence type="ECO:0000313" key="3">
    <source>
        <dbReference type="Proteomes" id="UP000184368"/>
    </source>
</evidence>
<accession>A0A1M4WW40</accession>
<dbReference type="Pfam" id="PF13302">
    <property type="entry name" value="Acetyltransf_3"/>
    <property type="match status" value="1"/>
</dbReference>